<keyword evidence="3 4" id="KW-0288">FMN</keyword>
<dbReference type="GO" id="GO:0004633">
    <property type="term" value="F:phosphopantothenoylcysteine decarboxylase activity"/>
    <property type="evidence" value="ECO:0007669"/>
    <property type="project" value="UniProtKB-UniRule"/>
</dbReference>
<dbReference type="InterPro" id="IPR036551">
    <property type="entry name" value="Flavin_trans-like"/>
</dbReference>
<dbReference type="Proteomes" id="UP000306402">
    <property type="component" value="Unassembled WGS sequence"/>
</dbReference>
<feature type="domain" description="Flavoprotein" evidence="5">
    <location>
        <begin position="6"/>
        <end position="176"/>
    </location>
</feature>
<comment type="function">
    <text evidence="4">Catalyzes two steps in the biosynthesis of coenzyme A. In the first step cysteine is conjugated to 4'-phosphopantothenate to form 4-phosphopantothenoylcysteine, in the latter compound is decarboxylated to form 4'-phosphopantotheine.</text>
</comment>
<comment type="caution">
    <text evidence="3">Lacks conserved residue(s) required for the propagation of feature annotation.</text>
</comment>
<keyword evidence="3" id="KW-0460">Magnesium</keyword>
<keyword evidence="2 3" id="KW-0456">Lyase</keyword>
<dbReference type="GO" id="GO:0015941">
    <property type="term" value="P:pantothenate catabolic process"/>
    <property type="evidence" value="ECO:0007669"/>
    <property type="project" value="InterPro"/>
</dbReference>
<feature type="domain" description="DNA/pantothenate metabolism flavoprotein C-terminal" evidence="6">
    <location>
        <begin position="188"/>
        <end position="396"/>
    </location>
</feature>
<dbReference type="InterPro" id="IPR007085">
    <property type="entry name" value="DNA/pantothenate-metab_flavo_C"/>
</dbReference>
<feature type="binding site" evidence="3">
    <location>
        <position position="290"/>
    </location>
    <ligand>
        <name>CTP</name>
        <dbReference type="ChEBI" id="CHEBI:37563"/>
    </ligand>
</feature>
<keyword evidence="3" id="KW-0479">Metal-binding</keyword>
<dbReference type="OrthoDB" id="9802554at2"/>
<dbReference type="EMBL" id="VCEJ01000004">
    <property type="protein sequence ID" value="TLV01301.1"/>
    <property type="molecule type" value="Genomic_DNA"/>
</dbReference>
<comment type="pathway">
    <text evidence="3 4">Cofactor biosynthesis; coenzyme A biosynthesis; CoA from (R)-pantothenate: step 3/5.</text>
</comment>
<comment type="function">
    <text evidence="3">Catalyzes two sequential steps in the biosynthesis of coenzyme A. In the first step cysteine is conjugated to 4'-phosphopantothenate to form 4-phosphopantothenoylcysteine. In the second step the latter compound is decarboxylated to form 4'-phosphopantotheine.</text>
</comment>
<dbReference type="EC" id="6.3.2.5" evidence="3"/>
<comment type="cofactor">
    <cofactor evidence="3">
        <name>FMN</name>
        <dbReference type="ChEBI" id="CHEBI:58210"/>
    </cofactor>
    <text evidence="3">Binds 1 FMN per subunit.</text>
</comment>
<comment type="catalytic activity">
    <reaction evidence="3 4">
        <text>(R)-4'-phosphopantothenate + L-cysteine + CTP = N-[(R)-4-phosphopantothenoyl]-L-cysteine + CMP + diphosphate + H(+)</text>
        <dbReference type="Rhea" id="RHEA:19397"/>
        <dbReference type="ChEBI" id="CHEBI:10986"/>
        <dbReference type="ChEBI" id="CHEBI:15378"/>
        <dbReference type="ChEBI" id="CHEBI:33019"/>
        <dbReference type="ChEBI" id="CHEBI:35235"/>
        <dbReference type="ChEBI" id="CHEBI:37563"/>
        <dbReference type="ChEBI" id="CHEBI:59458"/>
        <dbReference type="ChEBI" id="CHEBI:60377"/>
        <dbReference type="EC" id="6.3.2.5"/>
    </reaction>
</comment>
<dbReference type="GO" id="GO:0071513">
    <property type="term" value="C:phosphopantothenoylcysteine decarboxylase complex"/>
    <property type="evidence" value="ECO:0007669"/>
    <property type="project" value="TreeGrafter"/>
</dbReference>
<keyword evidence="3 4" id="KW-0285">Flavoprotein</keyword>
<evidence type="ECO:0000313" key="8">
    <source>
        <dbReference type="Proteomes" id="UP000306402"/>
    </source>
</evidence>
<dbReference type="SUPFAM" id="SSF102645">
    <property type="entry name" value="CoaB-like"/>
    <property type="match status" value="1"/>
</dbReference>
<name>A0A5R9KYP9_9BACT</name>
<feature type="binding site" evidence="3">
    <location>
        <position position="343"/>
    </location>
    <ligand>
        <name>CTP</name>
        <dbReference type="ChEBI" id="CHEBI:37563"/>
    </ligand>
</feature>
<dbReference type="GO" id="GO:0046872">
    <property type="term" value="F:metal ion binding"/>
    <property type="evidence" value="ECO:0007669"/>
    <property type="project" value="UniProtKB-KW"/>
</dbReference>
<dbReference type="PANTHER" id="PTHR14359">
    <property type="entry name" value="HOMO-OLIGOMERIC FLAVIN CONTAINING CYS DECARBOXYLASE FAMILY"/>
    <property type="match status" value="1"/>
</dbReference>
<comment type="similarity">
    <text evidence="3 4">In the N-terminal section; belongs to the HFCD (homo-oligomeric flavin containing Cys decarboxylase) superfamily.</text>
</comment>
<dbReference type="Pfam" id="PF04127">
    <property type="entry name" value="DFP"/>
    <property type="match status" value="1"/>
</dbReference>
<dbReference type="SUPFAM" id="SSF52507">
    <property type="entry name" value="Homo-oligomeric flavin-containing Cys decarboxylases, HFCD"/>
    <property type="match status" value="1"/>
</dbReference>
<evidence type="ECO:0000313" key="7">
    <source>
        <dbReference type="EMBL" id="TLV01301.1"/>
    </source>
</evidence>
<organism evidence="7 8">
    <name type="scientific">Dyadobacter luticola</name>
    <dbReference type="NCBI Taxonomy" id="1979387"/>
    <lineage>
        <taxon>Bacteria</taxon>
        <taxon>Pseudomonadati</taxon>
        <taxon>Bacteroidota</taxon>
        <taxon>Cytophagia</taxon>
        <taxon>Cytophagales</taxon>
        <taxon>Spirosomataceae</taxon>
        <taxon>Dyadobacter</taxon>
    </lineage>
</organism>
<dbReference type="Pfam" id="PF02441">
    <property type="entry name" value="Flavoprotein"/>
    <property type="match status" value="1"/>
</dbReference>
<proteinExistence type="inferred from homology"/>
<comment type="pathway">
    <text evidence="3 4">Cofactor biosynthesis; coenzyme A biosynthesis; CoA from (R)-pantothenate: step 2/5.</text>
</comment>
<keyword evidence="3 4" id="KW-0436">Ligase</keyword>
<gene>
    <name evidence="3 7" type="primary">coaBC</name>
    <name evidence="7" type="ORF">FEN17_17860</name>
</gene>
<dbReference type="InterPro" id="IPR005252">
    <property type="entry name" value="CoaBC"/>
</dbReference>
<accession>A0A5R9KYP9</accession>
<feature type="binding site" evidence="3">
    <location>
        <position position="280"/>
    </location>
    <ligand>
        <name>CTP</name>
        <dbReference type="ChEBI" id="CHEBI:37563"/>
    </ligand>
</feature>
<evidence type="ECO:0000256" key="2">
    <source>
        <dbReference type="ARBA" id="ARBA00023239"/>
    </source>
</evidence>
<evidence type="ECO:0000256" key="4">
    <source>
        <dbReference type="RuleBase" id="RU364078"/>
    </source>
</evidence>
<evidence type="ECO:0000256" key="1">
    <source>
        <dbReference type="ARBA" id="ARBA00022793"/>
    </source>
</evidence>
<keyword evidence="1 3" id="KW-0210">Decarboxylase</keyword>
<dbReference type="RefSeq" id="WP_138366672.1">
    <property type="nucleotide sequence ID" value="NZ_VCEJ01000004.1"/>
</dbReference>
<feature type="binding site" evidence="3">
    <location>
        <position position="325"/>
    </location>
    <ligand>
        <name>CTP</name>
        <dbReference type="ChEBI" id="CHEBI:37563"/>
    </ligand>
</feature>
<dbReference type="NCBIfam" id="TIGR00521">
    <property type="entry name" value="coaBC_dfp"/>
    <property type="match status" value="1"/>
</dbReference>
<dbReference type="InterPro" id="IPR035929">
    <property type="entry name" value="CoaB-like_sf"/>
</dbReference>
<dbReference type="Gene3D" id="3.40.50.10300">
    <property type="entry name" value="CoaB-like"/>
    <property type="match status" value="1"/>
</dbReference>
<sequence>MNLKGKKILVGVTGSIAAYKSALLVRLLIKVQAVVKVVMTDSAKEFITPLTLSVLSQNPVLSSFTDKDSETWNNHVDLGLWADAIVIAPATARTLSKCATGNCDDLLTAVYLSARCPVFFAPAMDVDMFHHPSTTRNISALAAFGNHFIAPEFGELASGLVGDGRLAEPETIVSELSAYFSQKSVAQYKRVLITAGPTLEPIDPVRFISNRSSGKMGYAIAEAFAAAGASVTLVTGPTHLKTTNRNITRLNVESAHEMFEVTKEHFQQHDLVIFAAAVADYRPAHVATQKIKKQGDELLLELTKTEDIAGTLAGKKRADQLTIGFALETEKEVEHAIGKLRRKNLDFIVLNSLNDPGAGFAHDTNKITVIDRDEKIHEFDLKPKEEVAQDILNIVLAKWSEA</sequence>
<dbReference type="GO" id="GO:0010181">
    <property type="term" value="F:FMN binding"/>
    <property type="evidence" value="ECO:0007669"/>
    <property type="project" value="UniProtKB-UniRule"/>
</dbReference>
<dbReference type="EC" id="4.1.1.36" evidence="3"/>
<reference evidence="7 8" key="1">
    <citation type="submission" date="2019-05" db="EMBL/GenBank/DDBJ databases">
        <authorList>
            <person name="Qu J.-H."/>
        </authorList>
    </citation>
    <scope>NUCLEOTIDE SEQUENCE [LARGE SCALE GENOMIC DNA]</scope>
    <source>
        <strain evidence="7 8">T17</strain>
    </source>
</reference>
<keyword evidence="3" id="KW-0511">Multifunctional enzyme</keyword>
<evidence type="ECO:0000259" key="6">
    <source>
        <dbReference type="Pfam" id="PF04127"/>
    </source>
</evidence>
<comment type="cofactor">
    <cofactor evidence="3">
        <name>Mg(2+)</name>
        <dbReference type="ChEBI" id="CHEBI:18420"/>
    </cofactor>
</comment>
<evidence type="ECO:0000256" key="3">
    <source>
        <dbReference type="HAMAP-Rule" id="MF_02225"/>
    </source>
</evidence>
<dbReference type="HAMAP" id="MF_02225">
    <property type="entry name" value="CoaBC"/>
    <property type="match status" value="1"/>
</dbReference>
<dbReference type="UniPathway" id="UPA00241">
    <property type="reaction ID" value="UER00353"/>
</dbReference>
<dbReference type="PANTHER" id="PTHR14359:SF6">
    <property type="entry name" value="PHOSPHOPANTOTHENOYLCYSTEINE DECARBOXYLASE"/>
    <property type="match status" value="1"/>
</dbReference>
<feature type="region of interest" description="Phosphopantothenoylcysteine decarboxylase" evidence="3">
    <location>
        <begin position="1"/>
        <end position="190"/>
    </location>
</feature>
<dbReference type="InterPro" id="IPR003382">
    <property type="entry name" value="Flavoprotein"/>
</dbReference>
<dbReference type="AlphaFoldDB" id="A0A5R9KYP9"/>
<comment type="catalytic activity">
    <reaction evidence="3 4">
        <text>N-[(R)-4-phosphopantothenoyl]-L-cysteine + H(+) = (R)-4'-phosphopantetheine + CO2</text>
        <dbReference type="Rhea" id="RHEA:16793"/>
        <dbReference type="ChEBI" id="CHEBI:15378"/>
        <dbReference type="ChEBI" id="CHEBI:16526"/>
        <dbReference type="ChEBI" id="CHEBI:59458"/>
        <dbReference type="ChEBI" id="CHEBI:61723"/>
        <dbReference type="EC" id="4.1.1.36"/>
    </reaction>
</comment>
<dbReference type="GO" id="GO:0015937">
    <property type="term" value="P:coenzyme A biosynthetic process"/>
    <property type="evidence" value="ECO:0007669"/>
    <property type="project" value="UniProtKB-UniRule"/>
</dbReference>
<protein>
    <recommendedName>
        <fullName evidence="3">Coenzyme A biosynthesis bifunctional protein CoaBC</fullName>
    </recommendedName>
    <alternativeName>
        <fullName evidence="3">DNA/pantothenate metabolism flavoprotein</fullName>
    </alternativeName>
    <alternativeName>
        <fullName evidence="3">Phosphopantothenoylcysteine synthetase/decarboxylase</fullName>
        <shortName evidence="3">PPCS-PPCDC</shortName>
    </alternativeName>
    <domain>
        <recommendedName>
            <fullName evidence="3">Phosphopantothenoylcysteine decarboxylase</fullName>
            <shortName evidence="3">PPC decarboxylase</shortName>
            <shortName evidence="3">PPC-DC</shortName>
            <ecNumber evidence="3">4.1.1.36</ecNumber>
        </recommendedName>
        <alternativeName>
            <fullName evidence="3">CoaC</fullName>
        </alternativeName>
    </domain>
    <domain>
        <recommendedName>
            <fullName evidence="3">Phosphopantothenate--cysteine ligase</fullName>
            <ecNumber evidence="3">6.3.2.5</ecNumber>
        </recommendedName>
        <alternativeName>
            <fullName evidence="3">CoaB</fullName>
        </alternativeName>
        <alternativeName>
            <fullName evidence="3">Phosphopantothenoylcysteine synthetase</fullName>
            <shortName evidence="3">PPC synthetase</shortName>
            <shortName evidence="3">PPC-S</shortName>
        </alternativeName>
    </domain>
</protein>
<dbReference type="Gene3D" id="3.40.50.1950">
    <property type="entry name" value="Flavin prenyltransferase-like"/>
    <property type="match status" value="1"/>
</dbReference>
<feature type="binding site" evidence="3">
    <location>
        <position position="339"/>
    </location>
    <ligand>
        <name>CTP</name>
        <dbReference type="ChEBI" id="CHEBI:37563"/>
    </ligand>
</feature>
<keyword evidence="8" id="KW-1185">Reference proteome</keyword>
<comment type="caution">
    <text evidence="7">The sequence shown here is derived from an EMBL/GenBank/DDBJ whole genome shotgun (WGS) entry which is preliminary data.</text>
</comment>
<feature type="region of interest" description="Phosphopantothenate--cysteine ligase" evidence="3">
    <location>
        <begin position="191"/>
        <end position="402"/>
    </location>
</feature>
<evidence type="ECO:0000259" key="5">
    <source>
        <dbReference type="Pfam" id="PF02441"/>
    </source>
</evidence>
<comment type="similarity">
    <text evidence="3 4">In the C-terminal section; belongs to the PPC synthetase family.</text>
</comment>
<dbReference type="GO" id="GO:0004632">
    <property type="term" value="F:phosphopantothenate--cysteine ligase activity"/>
    <property type="evidence" value="ECO:0007669"/>
    <property type="project" value="UniProtKB-UniRule"/>
</dbReference>